<reference evidence="3 4" key="1">
    <citation type="submission" date="2013-02" db="EMBL/GenBank/DDBJ databases">
        <title>The Genome Sequence of Acinetobacter sp. NIPH 899.</title>
        <authorList>
            <consortium name="The Broad Institute Genome Sequencing Platform"/>
            <consortium name="The Broad Institute Genome Sequencing Center for Infectious Disease"/>
            <person name="Cerqueira G."/>
            <person name="Feldgarden M."/>
            <person name="Courvalin P."/>
            <person name="Perichon B."/>
            <person name="Grillot-Courvalin C."/>
            <person name="Clermont D."/>
            <person name="Rocha E."/>
            <person name="Yoon E.-J."/>
            <person name="Nemec A."/>
            <person name="Walker B."/>
            <person name="Young S.K."/>
            <person name="Zeng Q."/>
            <person name="Gargeya S."/>
            <person name="Fitzgerald M."/>
            <person name="Haas B."/>
            <person name="Abouelleil A."/>
            <person name="Alvarado L."/>
            <person name="Arachchi H.M."/>
            <person name="Berlin A.M."/>
            <person name="Chapman S.B."/>
            <person name="Dewar J."/>
            <person name="Goldberg J."/>
            <person name="Griggs A."/>
            <person name="Gujja S."/>
            <person name="Hansen M."/>
            <person name="Howarth C."/>
            <person name="Imamovic A."/>
            <person name="Larimer J."/>
            <person name="McCowan C."/>
            <person name="Murphy C."/>
            <person name="Neiman D."/>
            <person name="Pearson M."/>
            <person name="Priest M."/>
            <person name="Roberts A."/>
            <person name="Saif S."/>
            <person name="Shea T."/>
            <person name="Sisk P."/>
            <person name="Sykes S."/>
            <person name="Wortman J."/>
            <person name="Nusbaum C."/>
            <person name="Birren B."/>
        </authorList>
    </citation>
    <scope>NUCLEOTIDE SEQUENCE [LARGE SCALE GENOMIC DNA]</scope>
    <source>
        <strain evidence="3 4">NIPH 899</strain>
    </source>
</reference>
<name>N8X084_9GAMM</name>
<feature type="domain" description="Glycosyltransferase subfamily 4-like N-terminal" evidence="2">
    <location>
        <begin position="14"/>
        <end position="177"/>
    </location>
</feature>
<organism evidence="3 4">
    <name type="scientific">Acinetobacter variabilis</name>
    <dbReference type="NCBI Taxonomy" id="70346"/>
    <lineage>
        <taxon>Bacteria</taxon>
        <taxon>Pseudomonadati</taxon>
        <taxon>Pseudomonadota</taxon>
        <taxon>Gammaproteobacteria</taxon>
        <taxon>Moraxellales</taxon>
        <taxon>Moraxellaceae</taxon>
        <taxon>Acinetobacter</taxon>
    </lineage>
</organism>
<sequence>MSKKVLHIIIGLNVGGAELMLKRLVLHSQQKGEYQHEVVSLTDLGVVGKTLVDQGIPVYTLGMTSVFKLPVIFFKLKKLIQQVRPDVVQTWMYHADFLGGLAAKQVGIDNIIWGIRTTDVTQGASRITVVLRGICAKLSYRIPKKIVCAAHVSKDLHIQVGYDASKMVVIPNGFELDKLVATEEDRMQLRQELGLSDIDIVIGSVGRFNEVKNQKLFVEVAALLVKDFPNLKFMMVGRDNDENNEVLMKWLQENNLVKNFRLLSQRSDIPKCLKTMDIFCLHSKTEGFPNVLGEAMAIGTLVTALDVGDSKYLLNNEKFIAQDKIEILSILEDILSSIKDFSEVITENKERILKEFPLSRIVVLYEEIYLKGM</sequence>
<dbReference type="GO" id="GO:0016757">
    <property type="term" value="F:glycosyltransferase activity"/>
    <property type="evidence" value="ECO:0007669"/>
    <property type="project" value="InterPro"/>
</dbReference>
<dbReference type="Gene3D" id="3.40.50.2000">
    <property type="entry name" value="Glycogen Phosphorylase B"/>
    <property type="match status" value="2"/>
</dbReference>
<dbReference type="CDD" id="cd03807">
    <property type="entry name" value="GT4_WbnK-like"/>
    <property type="match status" value="1"/>
</dbReference>
<dbReference type="PANTHER" id="PTHR12526:SF638">
    <property type="entry name" value="SPORE COAT PROTEIN SA"/>
    <property type="match status" value="1"/>
</dbReference>
<evidence type="ECO:0000259" key="2">
    <source>
        <dbReference type="Pfam" id="PF13439"/>
    </source>
</evidence>
<dbReference type="AlphaFoldDB" id="N8X084"/>
<dbReference type="GO" id="GO:1901135">
    <property type="term" value="P:carbohydrate derivative metabolic process"/>
    <property type="evidence" value="ECO:0007669"/>
    <property type="project" value="UniProtKB-ARBA"/>
</dbReference>
<dbReference type="HOGENOM" id="CLU_009583_0_3_6"/>
<protein>
    <recommendedName>
        <fullName evidence="5">Glycosyltransferase subfamily 4-like N-terminal domain-containing protein</fullName>
    </recommendedName>
</protein>
<dbReference type="InterPro" id="IPR028098">
    <property type="entry name" value="Glyco_trans_4-like_N"/>
</dbReference>
<dbReference type="PANTHER" id="PTHR12526">
    <property type="entry name" value="GLYCOSYLTRANSFERASE"/>
    <property type="match status" value="1"/>
</dbReference>
<proteinExistence type="predicted"/>
<dbReference type="RefSeq" id="WP_004780496.1">
    <property type="nucleotide sequence ID" value="NZ_JBHJGJ010000014.1"/>
</dbReference>
<accession>N8X084</accession>
<evidence type="ECO:0000313" key="3">
    <source>
        <dbReference type="EMBL" id="ENV00540.1"/>
    </source>
</evidence>
<dbReference type="EMBL" id="APPE01000027">
    <property type="protein sequence ID" value="ENV00540.1"/>
    <property type="molecule type" value="Genomic_DNA"/>
</dbReference>
<dbReference type="InterPro" id="IPR001296">
    <property type="entry name" value="Glyco_trans_1"/>
</dbReference>
<dbReference type="eggNOG" id="COG0438">
    <property type="taxonomic scope" value="Bacteria"/>
</dbReference>
<evidence type="ECO:0000259" key="1">
    <source>
        <dbReference type="Pfam" id="PF00534"/>
    </source>
</evidence>
<dbReference type="PATRIC" id="fig|1217710.3.peg.382"/>
<evidence type="ECO:0008006" key="5">
    <source>
        <dbReference type="Google" id="ProtNLM"/>
    </source>
</evidence>
<dbReference type="Proteomes" id="UP000013070">
    <property type="component" value="Unassembled WGS sequence"/>
</dbReference>
<dbReference type="Pfam" id="PF13439">
    <property type="entry name" value="Glyco_transf_4"/>
    <property type="match status" value="1"/>
</dbReference>
<evidence type="ECO:0000313" key="4">
    <source>
        <dbReference type="Proteomes" id="UP000013070"/>
    </source>
</evidence>
<comment type="caution">
    <text evidence="3">The sequence shown here is derived from an EMBL/GenBank/DDBJ whole genome shotgun (WGS) entry which is preliminary data.</text>
</comment>
<gene>
    <name evidence="3" type="ORF">F969_00407</name>
</gene>
<dbReference type="Pfam" id="PF00534">
    <property type="entry name" value="Glycos_transf_1"/>
    <property type="match status" value="1"/>
</dbReference>
<feature type="domain" description="Glycosyl transferase family 1" evidence="1">
    <location>
        <begin position="188"/>
        <end position="340"/>
    </location>
</feature>
<dbReference type="SUPFAM" id="SSF53756">
    <property type="entry name" value="UDP-Glycosyltransferase/glycogen phosphorylase"/>
    <property type="match status" value="1"/>
</dbReference>
<keyword evidence="4" id="KW-1185">Reference proteome</keyword>